<feature type="region of interest" description="Disordered" evidence="1">
    <location>
        <begin position="84"/>
        <end position="108"/>
    </location>
</feature>
<dbReference type="STRING" id="1220926.S2KG20"/>
<dbReference type="eggNOG" id="ENOG502TAPK">
    <property type="taxonomic scope" value="Eukaryota"/>
</dbReference>
<dbReference type="AlphaFoldDB" id="S2KG20"/>
<proteinExistence type="predicted"/>
<evidence type="ECO:0000313" key="2">
    <source>
        <dbReference type="EMBL" id="EPB91340.1"/>
    </source>
</evidence>
<feature type="compositionally biased region" description="Acidic residues" evidence="1">
    <location>
        <begin position="14"/>
        <end position="51"/>
    </location>
</feature>
<dbReference type="InParanoid" id="S2KG20"/>
<dbReference type="Proteomes" id="UP000014254">
    <property type="component" value="Unassembled WGS sequence"/>
</dbReference>
<sequence length="108" mass="12507">MRALLDQEVDMEELFEYRDSDEEDEEFSTNVVEEEEEDKVDSDFDLDSSEGEQEHIEEGQAMDKELDKAEKRTLEDILIYDLKKGKKSSDIQSASISCKDQKTINGTF</sequence>
<accession>S2KG20</accession>
<feature type="region of interest" description="Disordered" evidence="1">
    <location>
        <begin position="14"/>
        <end position="68"/>
    </location>
</feature>
<evidence type="ECO:0000313" key="3">
    <source>
        <dbReference type="Proteomes" id="UP000014254"/>
    </source>
</evidence>
<reference evidence="3" key="1">
    <citation type="submission" date="2013-05" db="EMBL/GenBank/DDBJ databases">
        <title>The Genome sequence of Mucor circinelloides f. circinelloides 1006PhL.</title>
        <authorList>
            <consortium name="The Broad Institute Genomics Platform"/>
            <person name="Cuomo C."/>
            <person name="Earl A."/>
            <person name="Findley K."/>
            <person name="Lee S.C."/>
            <person name="Walker B."/>
            <person name="Young S."/>
            <person name="Zeng Q."/>
            <person name="Gargeya S."/>
            <person name="Fitzgerald M."/>
            <person name="Haas B."/>
            <person name="Abouelleil A."/>
            <person name="Allen A.W."/>
            <person name="Alvarado L."/>
            <person name="Arachchi H.M."/>
            <person name="Berlin A.M."/>
            <person name="Chapman S.B."/>
            <person name="Gainer-Dewar J."/>
            <person name="Goldberg J."/>
            <person name="Griggs A."/>
            <person name="Gujja S."/>
            <person name="Hansen M."/>
            <person name="Howarth C."/>
            <person name="Imamovic A."/>
            <person name="Ireland A."/>
            <person name="Larimer J."/>
            <person name="McCowan C."/>
            <person name="Murphy C."/>
            <person name="Pearson M."/>
            <person name="Poon T.W."/>
            <person name="Priest M."/>
            <person name="Roberts A."/>
            <person name="Saif S."/>
            <person name="Shea T."/>
            <person name="Sisk P."/>
            <person name="Sykes S."/>
            <person name="Wortman J."/>
            <person name="Nusbaum C."/>
            <person name="Birren B."/>
        </authorList>
    </citation>
    <scope>NUCLEOTIDE SEQUENCE [LARGE SCALE GENOMIC DNA]</scope>
    <source>
        <strain evidence="3">1006PhL</strain>
    </source>
</reference>
<name>S2KG20_MUCC1</name>
<keyword evidence="3" id="KW-1185">Reference proteome</keyword>
<dbReference type="EMBL" id="KE123910">
    <property type="protein sequence ID" value="EPB91340.1"/>
    <property type="molecule type" value="Genomic_DNA"/>
</dbReference>
<feature type="compositionally biased region" description="Basic and acidic residues" evidence="1">
    <location>
        <begin position="52"/>
        <end position="68"/>
    </location>
</feature>
<protein>
    <submittedName>
        <fullName evidence="2">Uncharacterized protein</fullName>
    </submittedName>
</protein>
<gene>
    <name evidence="2" type="ORF">HMPREF1544_01857</name>
</gene>
<dbReference type="VEuPathDB" id="FungiDB:HMPREF1544_01857"/>
<feature type="compositionally biased region" description="Polar residues" evidence="1">
    <location>
        <begin position="90"/>
        <end position="108"/>
    </location>
</feature>
<organism evidence="2 3">
    <name type="scientific">Mucor circinelloides f. circinelloides (strain 1006PhL)</name>
    <name type="common">Mucormycosis agent</name>
    <name type="synonym">Calyptromyces circinelloides</name>
    <dbReference type="NCBI Taxonomy" id="1220926"/>
    <lineage>
        <taxon>Eukaryota</taxon>
        <taxon>Fungi</taxon>
        <taxon>Fungi incertae sedis</taxon>
        <taxon>Mucoromycota</taxon>
        <taxon>Mucoromycotina</taxon>
        <taxon>Mucoromycetes</taxon>
        <taxon>Mucorales</taxon>
        <taxon>Mucorineae</taxon>
        <taxon>Mucoraceae</taxon>
        <taxon>Mucor</taxon>
    </lineage>
</organism>
<evidence type="ECO:0000256" key="1">
    <source>
        <dbReference type="SAM" id="MobiDB-lite"/>
    </source>
</evidence>